<name>A0A3T0TTS3_9BACT</name>
<evidence type="ECO:0000256" key="1">
    <source>
        <dbReference type="SAM" id="SignalP"/>
    </source>
</evidence>
<evidence type="ECO:0008006" key="4">
    <source>
        <dbReference type="Google" id="ProtNLM"/>
    </source>
</evidence>
<reference evidence="2" key="1">
    <citation type="submission" date="2019-03" db="EMBL/GenBank/DDBJ databases">
        <title>Draft Sequence and Annotation of the Mycoplasma phocicerebrale Strain 1049T Genome.</title>
        <authorList>
            <person name="Frasca S.Jr."/>
            <person name="Kutish G.F."/>
            <person name="Castellanos Gell J."/>
            <person name="Michaels D.L."/>
            <person name="Brown D.R."/>
        </authorList>
    </citation>
    <scope>NUCLEOTIDE SEQUENCE</scope>
    <source>
        <strain evidence="2">1049</strain>
    </source>
</reference>
<organism evidence="2 3">
    <name type="scientific">Metamycoplasma phocicerebrale</name>
    <dbReference type="NCBI Taxonomy" id="142649"/>
    <lineage>
        <taxon>Bacteria</taxon>
        <taxon>Bacillati</taxon>
        <taxon>Mycoplasmatota</taxon>
        <taxon>Mycoplasmoidales</taxon>
        <taxon>Metamycoplasmataceae</taxon>
        <taxon>Metamycoplasma</taxon>
    </lineage>
</organism>
<evidence type="ECO:0000313" key="2">
    <source>
        <dbReference type="EMBL" id="AZZ65366.1"/>
    </source>
</evidence>
<accession>A0A3T0TTS3</accession>
<dbReference type="KEGG" id="mphc:DMC14_000975"/>
<keyword evidence="1" id="KW-0732">Signal</keyword>
<keyword evidence="3" id="KW-1185">Reference proteome</keyword>
<dbReference type="Proteomes" id="UP000256585">
    <property type="component" value="Chromosome"/>
</dbReference>
<feature type="signal peptide" evidence="1">
    <location>
        <begin position="1"/>
        <end position="23"/>
    </location>
</feature>
<dbReference type="AlphaFoldDB" id="A0A3T0TTS3"/>
<gene>
    <name evidence="2" type="ORF">DMC14_000975</name>
</gene>
<protein>
    <recommendedName>
        <fullName evidence="4">Lipoprotein</fullName>
    </recommendedName>
</protein>
<dbReference type="PROSITE" id="PS51257">
    <property type="entry name" value="PROKAR_LIPOPROTEIN"/>
    <property type="match status" value="1"/>
</dbReference>
<proteinExistence type="predicted"/>
<dbReference type="RefSeq" id="WP_116171819.1">
    <property type="nucleotide sequence ID" value="NZ_CP033058.2"/>
</dbReference>
<feature type="chain" id="PRO_5019477308" description="Lipoprotein" evidence="1">
    <location>
        <begin position="24"/>
        <end position="103"/>
    </location>
</feature>
<dbReference type="EMBL" id="CP033058">
    <property type="protein sequence ID" value="AZZ65366.1"/>
    <property type="molecule type" value="Genomic_DNA"/>
</dbReference>
<evidence type="ECO:0000313" key="3">
    <source>
        <dbReference type="Proteomes" id="UP000256585"/>
    </source>
</evidence>
<sequence length="103" mass="11687">MKKTKKIWISSLGLLTTVALPLAAISCTKPEQKRYENLVKKLEDKIQNSKLPKDQKEIIAKGFSAIKKEISESKNITEEDYKRAADALEKILKSAEEILDKLK</sequence>